<dbReference type="OrthoDB" id="2067368at2"/>
<reference evidence="3 4" key="1">
    <citation type="submission" date="2015-12" db="EMBL/GenBank/DDBJ databases">
        <title>Draft genome sequnece of Fervidicola ferrireducens strain Y170.</title>
        <authorList>
            <person name="Patel B.K."/>
        </authorList>
    </citation>
    <scope>NUCLEOTIDE SEQUENCE [LARGE SCALE GENOMIC DNA]</scope>
    <source>
        <strain evidence="3 4">Y170</strain>
    </source>
</reference>
<keyword evidence="4" id="KW-1185">Reference proteome</keyword>
<feature type="compositionally biased region" description="Basic and acidic residues" evidence="1">
    <location>
        <begin position="44"/>
        <end position="66"/>
    </location>
</feature>
<evidence type="ECO:0000256" key="1">
    <source>
        <dbReference type="SAM" id="MobiDB-lite"/>
    </source>
</evidence>
<evidence type="ECO:0000313" key="4">
    <source>
        <dbReference type="Proteomes" id="UP000070427"/>
    </source>
</evidence>
<evidence type="ECO:0000313" key="3">
    <source>
        <dbReference type="EMBL" id="KXG77986.1"/>
    </source>
</evidence>
<dbReference type="RefSeq" id="WP_066352349.1">
    <property type="nucleotide sequence ID" value="NZ_LOED01000006.1"/>
</dbReference>
<feature type="region of interest" description="Disordered" evidence="1">
    <location>
        <begin position="31"/>
        <end position="68"/>
    </location>
</feature>
<dbReference type="InParanoid" id="A0A140LBR1"/>
<accession>A0A140LBR1</accession>
<comment type="caution">
    <text evidence="3">The sequence shown here is derived from an EMBL/GenBank/DDBJ whole genome shotgun (WGS) entry which is preliminary data.</text>
</comment>
<gene>
    <name evidence="3" type="ORF">AN618_07940</name>
</gene>
<evidence type="ECO:0008006" key="5">
    <source>
        <dbReference type="Google" id="ProtNLM"/>
    </source>
</evidence>
<dbReference type="STRING" id="520764.AN618_07940"/>
<name>A0A140LBR1_9FIRM</name>
<keyword evidence="2" id="KW-0472">Membrane</keyword>
<keyword evidence="2" id="KW-1133">Transmembrane helix</keyword>
<dbReference type="EMBL" id="LOED01000006">
    <property type="protein sequence ID" value="KXG77986.1"/>
    <property type="molecule type" value="Genomic_DNA"/>
</dbReference>
<evidence type="ECO:0000256" key="2">
    <source>
        <dbReference type="SAM" id="Phobius"/>
    </source>
</evidence>
<organism evidence="3 4">
    <name type="scientific">Fervidicola ferrireducens</name>
    <dbReference type="NCBI Taxonomy" id="520764"/>
    <lineage>
        <taxon>Bacteria</taxon>
        <taxon>Bacillati</taxon>
        <taxon>Bacillota</taxon>
        <taxon>Clostridia</taxon>
        <taxon>Thermosediminibacterales</taxon>
        <taxon>Thermosediminibacteraceae</taxon>
        <taxon>Fervidicola</taxon>
    </lineage>
</organism>
<proteinExistence type="predicted"/>
<keyword evidence="2" id="KW-0812">Transmembrane</keyword>
<dbReference type="AlphaFoldDB" id="A0A140LBR1"/>
<feature type="transmembrane region" description="Helical" evidence="2">
    <location>
        <begin position="6"/>
        <end position="21"/>
    </location>
</feature>
<protein>
    <recommendedName>
        <fullName evidence="5">Membrane-bound protein LytA</fullName>
    </recommendedName>
</protein>
<sequence length="142" mass="15730">MKVGKTFIVVLVIVALAFFFIKGREDNNKQVVGGESPGIVEQKPSGDGKKADAEIGEGEEKNKENDVSVASGELKGEAVYIGQIDINSIEVKEGETYRAYRLSPQIKESFDKLNLEENDRIEFTYYVDDNGQKVITGIQKKP</sequence>
<dbReference type="Proteomes" id="UP000070427">
    <property type="component" value="Unassembled WGS sequence"/>
</dbReference>